<evidence type="ECO:0008006" key="2">
    <source>
        <dbReference type="Google" id="ProtNLM"/>
    </source>
</evidence>
<dbReference type="EMBL" id="BKCJ010562317">
    <property type="protein sequence ID" value="GFB14700.1"/>
    <property type="molecule type" value="Genomic_DNA"/>
</dbReference>
<reference evidence="1" key="1">
    <citation type="journal article" date="2019" name="Sci. Rep.">
        <title>Draft genome of Tanacetum cinerariifolium, the natural source of mosquito coil.</title>
        <authorList>
            <person name="Yamashiro T."/>
            <person name="Shiraishi A."/>
            <person name="Satake H."/>
            <person name="Nakayama K."/>
        </authorList>
    </citation>
    <scope>NUCLEOTIDE SEQUENCE</scope>
</reference>
<proteinExistence type="predicted"/>
<accession>A0A699L098</accession>
<name>A0A699L098_TANCI</name>
<evidence type="ECO:0000313" key="1">
    <source>
        <dbReference type="EMBL" id="GFB14700.1"/>
    </source>
</evidence>
<dbReference type="AlphaFoldDB" id="A0A699L098"/>
<comment type="caution">
    <text evidence="1">The sequence shown here is derived from an EMBL/GenBank/DDBJ whole genome shotgun (WGS) entry which is preliminary data.</text>
</comment>
<organism evidence="1">
    <name type="scientific">Tanacetum cinerariifolium</name>
    <name type="common">Dalmatian daisy</name>
    <name type="synonym">Chrysanthemum cinerariifolium</name>
    <dbReference type="NCBI Taxonomy" id="118510"/>
    <lineage>
        <taxon>Eukaryota</taxon>
        <taxon>Viridiplantae</taxon>
        <taxon>Streptophyta</taxon>
        <taxon>Embryophyta</taxon>
        <taxon>Tracheophyta</taxon>
        <taxon>Spermatophyta</taxon>
        <taxon>Magnoliopsida</taxon>
        <taxon>eudicotyledons</taxon>
        <taxon>Gunneridae</taxon>
        <taxon>Pentapetalae</taxon>
        <taxon>asterids</taxon>
        <taxon>campanulids</taxon>
        <taxon>Asterales</taxon>
        <taxon>Asteraceae</taxon>
        <taxon>Asteroideae</taxon>
        <taxon>Anthemideae</taxon>
        <taxon>Anthemidinae</taxon>
        <taxon>Tanacetum</taxon>
    </lineage>
</organism>
<gene>
    <name evidence="1" type="ORF">Tci_686671</name>
</gene>
<feature type="non-terminal residue" evidence="1">
    <location>
        <position position="1"/>
    </location>
</feature>
<protein>
    <recommendedName>
        <fullName evidence="2">Reverse transcriptase domain-containing protein</fullName>
    </recommendedName>
</protein>
<sequence length="273" mass="31290">PCPNPGYEVTFDDESECDVPVKDESFPVFTTFSNPIFDDNDDFTSSDDESPFNEDVPMEDFKFYSNPLFDDEEINSDKINLHCFNVESDLIESLSNHDILIDSSSKIDYLEEISGELMPLSIINEERIRREYEEYISLTKKLLAINSFPRPLENFHANTIVETLPTSTIPIEDGDSFREEINIFTGTGDLLPPCIESNDYDSEGDIHFLEELLVNDSISLPENELSNFDHHDDPSFRRPPLEPPNVESFFYFEPDSGELISDVKNNVDKLNED</sequence>